<keyword evidence="9" id="KW-0809">Transit peptide</keyword>
<dbReference type="InterPro" id="IPR044774">
    <property type="entry name" value="Suv3_DEXQc"/>
</dbReference>
<dbReference type="FunFam" id="1.20.272.40:FF:000002">
    <property type="entry name" value="ATP-dependent RNA helicase SUV3, mitochondrial"/>
    <property type="match status" value="1"/>
</dbReference>
<feature type="region of interest" description="Disordered" evidence="12">
    <location>
        <begin position="1"/>
        <end position="21"/>
    </location>
</feature>
<dbReference type="InterPro" id="IPR001650">
    <property type="entry name" value="Helicase_C-like"/>
</dbReference>
<evidence type="ECO:0000256" key="5">
    <source>
        <dbReference type="ARBA" id="ARBA00022741"/>
    </source>
</evidence>
<comment type="cofactor">
    <cofactor evidence="2">
        <name>Mg(2+)</name>
        <dbReference type="ChEBI" id="CHEBI:18420"/>
    </cofactor>
</comment>
<evidence type="ECO:0000256" key="7">
    <source>
        <dbReference type="ARBA" id="ARBA00022806"/>
    </source>
</evidence>
<evidence type="ECO:0000256" key="8">
    <source>
        <dbReference type="ARBA" id="ARBA00022840"/>
    </source>
</evidence>
<evidence type="ECO:0000256" key="3">
    <source>
        <dbReference type="ARBA" id="ARBA00004173"/>
    </source>
</evidence>
<dbReference type="InterPro" id="IPR055206">
    <property type="entry name" value="DEXQc_SUV3"/>
</dbReference>
<comment type="subcellular location">
    <subcellularLocation>
        <location evidence="3">Mitochondrion</location>
    </subcellularLocation>
</comment>
<evidence type="ECO:0000259" key="13">
    <source>
        <dbReference type="PROSITE" id="PS51194"/>
    </source>
</evidence>
<evidence type="ECO:0000256" key="4">
    <source>
        <dbReference type="ARBA" id="ARBA00012552"/>
    </source>
</evidence>
<feature type="domain" description="Helicase C-terminal" evidence="13">
    <location>
        <begin position="316"/>
        <end position="481"/>
    </location>
</feature>
<evidence type="ECO:0000256" key="1">
    <source>
        <dbReference type="ARBA" id="ARBA00001936"/>
    </source>
</evidence>
<keyword evidence="6" id="KW-0378">Hydrolase</keyword>
<evidence type="ECO:0000256" key="9">
    <source>
        <dbReference type="ARBA" id="ARBA00022946"/>
    </source>
</evidence>
<keyword evidence="15" id="KW-1185">Reference proteome</keyword>
<keyword evidence="7 14" id="KW-0347">Helicase</keyword>
<keyword evidence="10" id="KW-0496">Mitochondrion</keyword>
<evidence type="ECO:0000313" key="15">
    <source>
        <dbReference type="Proteomes" id="UP000664521"/>
    </source>
</evidence>
<evidence type="ECO:0000256" key="12">
    <source>
        <dbReference type="SAM" id="MobiDB-lite"/>
    </source>
</evidence>
<dbReference type="InterPro" id="IPR027417">
    <property type="entry name" value="P-loop_NTPase"/>
</dbReference>
<evidence type="ECO:0000256" key="11">
    <source>
        <dbReference type="ARBA" id="ARBA00047984"/>
    </source>
</evidence>
<comment type="cofactor">
    <cofactor evidence="1">
        <name>Mn(2+)</name>
        <dbReference type="ChEBI" id="CHEBI:29035"/>
    </cofactor>
</comment>
<dbReference type="CDD" id="cd18805">
    <property type="entry name" value="SF2_C_suv3"/>
    <property type="match status" value="1"/>
</dbReference>
<dbReference type="SUPFAM" id="SSF52540">
    <property type="entry name" value="P-loop containing nucleoside triphosphate hydrolases"/>
    <property type="match status" value="1"/>
</dbReference>
<dbReference type="AlphaFoldDB" id="A0A8H3EVV4"/>
<dbReference type="OrthoDB" id="6692397at2759"/>
<dbReference type="Gene3D" id="1.20.272.40">
    <property type="match status" value="1"/>
</dbReference>
<dbReference type="PANTHER" id="PTHR12131">
    <property type="entry name" value="ATP-DEPENDENT RNA AND DNA HELICASE"/>
    <property type="match status" value="1"/>
</dbReference>
<dbReference type="InterPro" id="IPR022192">
    <property type="entry name" value="SUV3_C"/>
</dbReference>
<dbReference type="Pfam" id="PF00271">
    <property type="entry name" value="Helicase_C"/>
    <property type="match status" value="1"/>
</dbReference>
<dbReference type="GO" id="GO:0000965">
    <property type="term" value="P:mitochondrial RNA 3'-end processing"/>
    <property type="evidence" value="ECO:0007669"/>
    <property type="project" value="TreeGrafter"/>
</dbReference>
<dbReference type="PROSITE" id="PS51194">
    <property type="entry name" value="HELICASE_CTER"/>
    <property type="match status" value="1"/>
</dbReference>
<keyword evidence="5" id="KW-0547">Nucleotide-binding</keyword>
<feature type="compositionally biased region" description="Polar residues" evidence="12">
    <location>
        <begin position="7"/>
        <end position="21"/>
    </location>
</feature>
<dbReference type="Gene3D" id="3.40.50.300">
    <property type="entry name" value="P-loop containing nucleotide triphosphate hydrolases"/>
    <property type="match status" value="2"/>
</dbReference>
<feature type="compositionally biased region" description="Basic and acidic residues" evidence="12">
    <location>
        <begin position="748"/>
        <end position="758"/>
    </location>
</feature>
<comment type="catalytic activity">
    <reaction evidence="11">
        <text>ATP + H2O = ADP + phosphate + H(+)</text>
        <dbReference type="Rhea" id="RHEA:13065"/>
        <dbReference type="ChEBI" id="CHEBI:15377"/>
        <dbReference type="ChEBI" id="CHEBI:15378"/>
        <dbReference type="ChEBI" id="CHEBI:30616"/>
        <dbReference type="ChEBI" id="CHEBI:43474"/>
        <dbReference type="ChEBI" id="CHEBI:456216"/>
        <dbReference type="EC" id="3.6.4.13"/>
    </reaction>
</comment>
<dbReference type="Pfam" id="PF22527">
    <property type="entry name" value="DEXQc_Suv3"/>
    <property type="match status" value="1"/>
</dbReference>
<sequence length="778" mass="86721">MEDTDKISQSQNSAKGNPGRYNQSYLALLEADPSQKAYRKGSDVESKVPRHYKTRVIMILELLAKETRGTEFSTLARGIAPRLKADTIREGDEFYHFVEKLHQDTPDPYSKEFSTQIKYALHGHIANKRIGVSVKDQAKHADLRYPLEWYPATRALKRTIHLHVGPTNSGKTYHALKRLEQAETGVYAGPLRLLAYEVYTRLNAQGKRCHLITGDDRRINKDASDGAGSMISCTVEMVPVNAVVDVGVIDEIQMIGNPDRGWAWSQAFLGLQAKELHLCGEARTAPLIRELAAAMGDELVLHHYERLTPLKLDANSLNGSLQKLRKGDCLVVFSRQEIHAMKARIEKSTGKRVAIVYGSLPPETRARQASLFNDPDNDYDYLVATDAIGMGLNLDIKRIVFESTFKFNGIQYEPIPIPPLKQIAGRAGRYRIAPPAKLASDSLKPIGVNTGDGLLSDSTSVPAERPSSTAVGLVTTLEDLDFPRLRRAMTTEAEPVMAAGIFPPSSVLAKFAAYFPPSTPFSYVLRRLHEISSLHPRYFLCDLHDQIDIANIIELVPNLTIEDRILFCAAPVSGRGKSFNSIVVSYARCVANSKEVSSDILDIPTLPLEILDVELTMDRGYLAQLEILHKALILYLWLSYRFAGVFVSQPMAIHLKEMVEEKIEKVLAQSSSNREKKLKSLRELAMLEELGQTLDTRKNTQNPKIEPGKRALREGFRFDLDFGESDVVELKKTLDEDFSSELEGNDVDVDKVPGHEPAFDWQQPPPAVDHGKEVTAGS</sequence>
<dbReference type="Pfam" id="PF12513">
    <property type="entry name" value="SUV3_C"/>
    <property type="match status" value="1"/>
</dbReference>
<name>A0A8H3EVV4_9LECA</name>
<dbReference type="Pfam" id="PF18147">
    <property type="entry name" value="Suv3_C_1"/>
    <property type="match status" value="1"/>
</dbReference>
<dbReference type="InterPro" id="IPR041082">
    <property type="entry name" value="Suv3_C_1"/>
</dbReference>
<dbReference type="InterPro" id="IPR050699">
    <property type="entry name" value="RNA-DNA_Helicase"/>
</dbReference>
<evidence type="ECO:0000256" key="10">
    <source>
        <dbReference type="ARBA" id="ARBA00023128"/>
    </source>
</evidence>
<proteinExistence type="predicted"/>
<dbReference type="GO" id="GO:0045025">
    <property type="term" value="C:mitochondrial degradosome"/>
    <property type="evidence" value="ECO:0007669"/>
    <property type="project" value="TreeGrafter"/>
</dbReference>
<dbReference type="PANTHER" id="PTHR12131:SF1">
    <property type="entry name" value="ATP-DEPENDENT RNA HELICASE SUPV3L1, MITOCHONDRIAL-RELATED"/>
    <property type="match status" value="1"/>
</dbReference>
<gene>
    <name evidence="14" type="primary">SUV3</name>
    <name evidence="14" type="ORF">HETSPECPRED_001985</name>
</gene>
<evidence type="ECO:0000313" key="14">
    <source>
        <dbReference type="EMBL" id="CAF9914456.1"/>
    </source>
</evidence>
<protein>
    <recommendedName>
        <fullName evidence="4">RNA helicase</fullName>
        <ecNumber evidence="4">3.6.4.13</ecNumber>
    </recommendedName>
</protein>
<dbReference type="GO" id="GO:0003724">
    <property type="term" value="F:RNA helicase activity"/>
    <property type="evidence" value="ECO:0007669"/>
    <property type="project" value="UniProtKB-EC"/>
</dbReference>
<dbReference type="GO" id="GO:0005524">
    <property type="term" value="F:ATP binding"/>
    <property type="evidence" value="ECO:0007669"/>
    <property type="project" value="UniProtKB-KW"/>
</dbReference>
<comment type="caution">
    <text evidence="14">The sequence shown here is derived from an EMBL/GenBank/DDBJ whole genome shotgun (WGS) entry which is preliminary data.</text>
</comment>
<dbReference type="CDD" id="cd17913">
    <property type="entry name" value="DEXQc_Suv3"/>
    <property type="match status" value="1"/>
</dbReference>
<organism evidence="14 15">
    <name type="scientific">Heterodermia speciosa</name>
    <dbReference type="NCBI Taxonomy" id="116794"/>
    <lineage>
        <taxon>Eukaryota</taxon>
        <taxon>Fungi</taxon>
        <taxon>Dikarya</taxon>
        <taxon>Ascomycota</taxon>
        <taxon>Pezizomycotina</taxon>
        <taxon>Lecanoromycetes</taxon>
        <taxon>OSLEUM clade</taxon>
        <taxon>Lecanoromycetidae</taxon>
        <taxon>Caliciales</taxon>
        <taxon>Physciaceae</taxon>
        <taxon>Heterodermia</taxon>
    </lineage>
</organism>
<accession>A0A8H3EVV4</accession>
<dbReference type="GO" id="GO:0016787">
    <property type="term" value="F:hydrolase activity"/>
    <property type="evidence" value="ECO:0007669"/>
    <property type="project" value="UniProtKB-KW"/>
</dbReference>
<feature type="region of interest" description="Disordered" evidence="12">
    <location>
        <begin position="739"/>
        <end position="778"/>
    </location>
</feature>
<dbReference type="Gene3D" id="1.20.58.1080">
    <property type="match status" value="1"/>
</dbReference>
<reference evidence="14" key="1">
    <citation type="submission" date="2021-03" db="EMBL/GenBank/DDBJ databases">
        <authorList>
            <person name="Tagirdzhanova G."/>
        </authorList>
    </citation>
    <scope>NUCLEOTIDE SEQUENCE</scope>
</reference>
<dbReference type="Proteomes" id="UP000664521">
    <property type="component" value="Unassembled WGS sequence"/>
</dbReference>
<keyword evidence="8" id="KW-0067">ATP-binding</keyword>
<evidence type="ECO:0000256" key="2">
    <source>
        <dbReference type="ARBA" id="ARBA00001946"/>
    </source>
</evidence>
<dbReference type="FunFam" id="3.40.50.300:FF:000269">
    <property type="entry name" value="ATP-dependent RNA helicase SUPV3L1, mitochondrial"/>
    <property type="match status" value="1"/>
</dbReference>
<dbReference type="SMART" id="SM00490">
    <property type="entry name" value="HELICc"/>
    <property type="match status" value="1"/>
</dbReference>
<feature type="compositionally biased region" description="Basic and acidic residues" evidence="12">
    <location>
        <begin position="769"/>
        <end position="778"/>
    </location>
</feature>
<evidence type="ECO:0000256" key="6">
    <source>
        <dbReference type="ARBA" id="ARBA00022801"/>
    </source>
</evidence>
<dbReference type="EMBL" id="CAJPDS010000014">
    <property type="protein sequence ID" value="CAF9914456.1"/>
    <property type="molecule type" value="Genomic_DNA"/>
</dbReference>
<dbReference type="EC" id="3.6.4.13" evidence="4"/>